<keyword evidence="2 5" id="KW-0808">Transferase</keyword>
<comment type="caution">
    <text evidence="5">The sequence shown here is derived from an EMBL/GenBank/DDBJ whole genome shotgun (WGS) entry which is preliminary data.</text>
</comment>
<dbReference type="Gene3D" id="3.40.50.150">
    <property type="entry name" value="Vaccinia Virus protein VP39"/>
    <property type="match status" value="1"/>
</dbReference>
<evidence type="ECO:0000256" key="3">
    <source>
        <dbReference type="SAM" id="Coils"/>
    </source>
</evidence>
<sequence>MKDRKIVLDSQPPENREFFLGKTFINKVGSNDACVTTQEGIPYDSSFYYDQAEKSLRSARIVLDVLEEYLAPKKVIDLGCGLGTWLFPFHEKGIDVVGVDGDSVPQSRLYIPSNKFVNWDLAQGAEVPVDGPFDLAISLDVAEHLPEDKASFLVDQLTRLSDCVLFCAGIPGQGGAGHINEQWQSYWKERFAKKQYTCFDLIRPKIWQNEKVNYRYRQGALLYIKKKAAKTILGEDFGSFQPEFINLVHPAGYQLEVKRYAQAAERCSSIEEKLVKFGLLEEQLKPLEQEKRSEKLGKDLEQSHVELERLNGLANQREVHKQKEDIGSVEHSSVATKSEALCKIKEVEKKLLKVQQELVRQKDEFASLEQQFVSRIEGYRRRTSQLEHSVFDLRKSVSYRIGQAFVDIAIRPITGSIKLFPRLFNIVWSQATKKNDTVASRLQPETIPIEANAPASPSPYKLDKRPRLVFAITTYNRLDYLKDCVESFLATCNKNYDWLVIVADDGSDESVAQYLDQIDSPFDIYFIRNKRRYCVGQTNTIFALSQLLGFDIGFKVDDDVLFTRKGWDDLYLNAMEKSNYQHLCYMNYNHFLWNRKREDPDYTMPGKVADESGACEAICNAYKCMGAFFTFTPDLIDKVGSCDESNFPIRGQWHIDLSIRCCRAGFNRFDTFFDAKGSNDYIELQNNVVDDYRCSIPWNSEYASTKDPKELQKRYALIDDTSRVHLPFDPSSVLTPVSINEFFDKIFVLNLERRSDRWTSAMQRAEQCGMKVDRFDAVDGKEEPFVSQWQEYYDKGTCPRQSGVREIACSKDYYLNYEDDAARIHFIEKRTGKKAISSPGAWGYLKTMERMLEHAIKNDYASILVLDDDFICHNDFQKQFTLFAHQVPMDWLVLKLGAIQYEWGEDWIQFHSKNAYRCNGSSVASHAVGLRRPAYEELLDYTRRLLLPYDEGALHKLMHNHSEQCFVAYPNLFIQDVSESDINGGVQKEIGAKRDNIYRWNLDDYSRILSCDTKKPSASITTDETEAGRRAQDILNNDKADLLVVKPSGIGNMLMFMPAMQALREKYPAANISAACFSPEAAIIERLVDEVIVIKSLRDKTAALVQALDGRTFDVAIYPPFTDVGKMSDALKPIAKVHVFHPHVDFSKKHEVEHNNDIARMLGITGTIPPYRHHSEDCALLDQFKNTDFICIHIGACGSEQMQKKKWPLEYWSQLLPMVSDKYEVLILGGQGELKDAKILFSMLPKSMKDRVHVLSGKLTLAQTARAIEMCKTLISTDSGVMHLGAFVGAKIVAIFGPTTPKKNAPWGNPANFRIVTPPDTVTCAPCFLNCGTQLLSCKDQKCLHQITPSMINEAIVSLTCD</sequence>
<protein>
    <submittedName>
        <fullName evidence="5">ADP-heptose:LPS heptosyltransferase/glycosyltransferase involved in cell wall biosynthesis/SAM-dependent methyltransferase</fullName>
    </submittedName>
</protein>
<evidence type="ECO:0000313" key="6">
    <source>
        <dbReference type="Proteomes" id="UP000580856"/>
    </source>
</evidence>
<accession>A0A846QH49</accession>
<keyword evidence="1" id="KW-0328">Glycosyltransferase</keyword>
<dbReference type="EMBL" id="JAATJA010000001">
    <property type="protein sequence ID" value="NJB67551.1"/>
    <property type="molecule type" value="Genomic_DNA"/>
</dbReference>
<evidence type="ECO:0000259" key="4">
    <source>
        <dbReference type="Pfam" id="PF00535"/>
    </source>
</evidence>
<dbReference type="CDD" id="cd02440">
    <property type="entry name" value="AdoMet_MTases"/>
    <property type="match status" value="1"/>
</dbReference>
<keyword evidence="6" id="KW-1185">Reference proteome</keyword>
<name>A0A846QH49_9BACT</name>
<evidence type="ECO:0000313" key="5">
    <source>
        <dbReference type="EMBL" id="NJB67551.1"/>
    </source>
</evidence>
<dbReference type="GO" id="GO:0005829">
    <property type="term" value="C:cytosol"/>
    <property type="evidence" value="ECO:0007669"/>
    <property type="project" value="TreeGrafter"/>
</dbReference>
<dbReference type="SUPFAM" id="SSF53448">
    <property type="entry name" value="Nucleotide-diphospho-sugar transferases"/>
    <property type="match status" value="1"/>
</dbReference>
<gene>
    <name evidence="5" type="ORF">GGQ74_001191</name>
</gene>
<organism evidence="5 6">
    <name type="scientific">Desulfobaculum xiamenense</name>
    <dbReference type="NCBI Taxonomy" id="995050"/>
    <lineage>
        <taxon>Bacteria</taxon>
        <taxon>Pseudomonadati</taxon>
        <taxon>Thermodesulfobacteriota</taxon>
        <taxon>Desulfovibrionia</taxon>
        <taxon>Desulfovibrionales</taxon>
        <taxon>Desulfovibrionaceae</taxon>
        <taxon>Desulfobaculum</taxon>
    </lineage>
</organism>
<dbReference type="GO" id="GO:0008168">
    <property type="term" value="F:methyltransferase activity"/>
    <property type="evidence" value="ECO:0007669"/>
    <property type="project" value="UniProtKB-KW"/>
</dbReference>
<dbReference type="GO" id="GO:0032259">
    <property type="term" value="P:methylation"/>
    <property type="evidence" value="ECO:0007669"/>
    <property type="project" value="UniProtKB-KW"/>
</dbReference>
<dbReference type="CDD" id="cd03789">
    <property type="entry name" value="GT9_LPS_heptosyltransferase"/>
    <property type="match status" value="1"/>
</dbReference>
<dbReference type="GO" id="GO:0009244">
    <property type="term" value="P:lipopolysaccharide core region biosynthetic process"/>
    <property type="evidence" value="ECO:0007669"/>
    <property type="project" value="TreeGrafter"/>
</dbReference>
<proteinExistence type="predicted"/>
<dbReference type="Pfam" id="PF01075">
    <property type="entry name" value="Glyco_transf_9"/>
    <property type="match status" value="1"/>
</dbReference>
<dbReference type="InterPro" id="IPR029044">
    <property type="entry name" value="Nucleotide-diphossugar_trans"/>
</dbReference>
<keyword evidence="3" id="KW-0175">Coiled coil</keyword>
<dbReference type="Pfam" id="PF00535">
    <property type="entry name" value="Glycos_transf_2"/>
    <property type="match status" value="1"/>
</dbReference>
<dbReference type="SUPFAM" id="SSF53756">
    <property type="entry name" value="UDP-Glycosyltransferase/glycogen phosphorylase"/>
    <property type="match status" value="1"/>
</dbReference>
<dbReference type="SUPFAM" id="SSF53335">
    <property type="entry name" value="S-adenosyl-L-methionine-dependent methyltransferases"/>
    <property type="match status" value="1"/>
</dbReference>
<reference evidence="5 6" key="1">
    <citation type="submission" date="2020-03" db="EMBL/GenBank/DDBJ databases">
        <title>Genomic Encyclopedia of Type Strains, Phase IV (KMG-IV): sequencing the most valuable type-strain genomes for metagenomic binning, comparative biology and taxonomic classification.</title>
        <authorList>
            <person name="Goeker M."/>
        </authorList>
    </citation>
    <scope>NUCLEOTIDE SEQUENCE [LARGE SCALE GENOMIC DNA]</scope>
    <source>
        <strain evidence="5 6">DSM 24233</strain>
    </source>
</reference>
<evidence type="ECO:0000256" key="2">
    <source>
        <dbReference type="ARBA" id="ARBA00022679"/>
    </source>
</evidence>
<dbReference type="InterPro" id="IPR051199">
    <property type="entry name" value="LPS_LOS_Heptosyltrfase"/>
</dbReference>
<evidence type="ECO:0000256" key="1">
    <source>
        <dbReference type="ARBA" id="ARBA00022676"/>
    </source>
</evidence>
<dbReference type="InterPro" id="IPR029063">
    <property type="entry name" value="SAM-dependent_MTases_sf"/>
</dbReference>
<dbReference type="PANTHER" id="PTHR30160">
    <property type="entry name" value="TETRAACYLDISACCHARIDE 4'-KINASE-RELATED"/>
    <property type="match status" value="1"/>
</dbReference>
<feature type="coiled-coil region" evidence="3">
    <location>
        <begin position="337"/>
        <end position="371"/>
    </location>
</feature>
<dbReference type="Pfam" id="PF13489">
    <property type="entry name" value="Methyltransf_23"/>
    <property type="match status" value="1"/>
</dbReference>
<dbReference type="Proteomes" id="UP000580856">
    <property type="component" value="Unassembled WGS sequence"/>
</dbReference>
<dbReference type="Gene3D" id="3.90.550.10">
    <property type="entry name" value="Spore Coat Polysaccharide Biosynthesis Protein SpsA, Chain A"/>
    <property type="match status" value="1"/>
</dbReference>
<keyword evidence="5" id="KW-0489">Methyltransferase</keyword>
<feature type="domain" description="Glycosyltransferase 2-like" evidence="4">
    <location>
        <begin position="471"/>
        <end position="591"/>
    </location>
</feature>
<dbReference type="GO" id="GO:0008713">
    <property type="term" value="F:ADP-heptose-lipopolysaccharide heptosyltransferase activity"/>
    <property type="evidence" value="ECO:0007669"/>
    <property type="project" value="TreeGrafter"/>
</dbReference>
<dbReference type="RefSeq" id="WP_167940597.1">
    <property type="nucleotide sequence ID" value="NZ_JAATJA010000001.1"/>
</dbReference>
<dbReference type="Gene3D" id="3.40.50.2000">
    <property type="entry name" value="Glycogen Phosphorylase B"/>
    <property type="match status" value="2"/>
</dbReference>
<dbReference type="InterPro" id="IPR002201">
    <property type="entry name" value="Glyco_trans_9"/>
</dbReference>
<dbReference type="InterPro" id="IPR001173">
    <property type="entry name" value="Glyco_trans_2-like"/>
</dbReference>